<dbReference type="EMBL" id="JACHHJ010000001">
    <property type="protein sequence ID" value="MBB6448677.1"/>
    <property type="molecule type" value="Genomic_DNA"/>
</dbReference>
<proteinExistence type="predicted"/>
<gene>
    <name evidence="1" type="ORF">HNR44_000626</name>
</gene>
<evidence type="ECO:0000313" key="2">
    <source>
        <dbReference type="Proteomes" id="UP000568839"/>
    </source>
</evidence>
<protein>
    <submittedName>
        <fullName evidence="1">Uncharacterized protein</fullName>
    </submittedName>
</protein>
<organism evidence="1 2">
    <name type="scientific">Geomicrobium halophilum</name>
    <dbReference type="NCBI Taxonomy" id="549000"/>
    <lineage>
        <taxon>Bacteria</taxon>
        <taxon>Bacillati</taxon>
        <taxon>Bacillota</taxon>
        <taxon>Bacilli</taxon>
        <taxon>Bacillales</taxon>
        <taxon>Geomicrobium</taxon>
    </lineage>
</organism>
<accession>A0A841PIH2</accession>
<sequence length="68" mass="7741">MRRIIHILLLGRPKNGSVKPLEKAGLGVELKDEFLQRSDLSYRVSESEALNREEKVYTTSAIGDPWKT</sequence>
<name>A0A841PIH2_9BACL</name>
<reference evidence="1 2" key="1">
    <citation type="submission" date="2020-08" db="EMBL/GenBank/DDBJ databases">
        <title>Genomic Encyclopedia of Type Strains, Phase IV (KMG-IV): sequencing the most valuable type-strain genomes for metagenomic binning, comparative biology and taxonomic classification.</title>
        <authorList>
            <person name="Goeker M."/>
        </authorList>
    </citation>
    <scope>NUCLEOTIDE SEQUENCE [LARGE SCALE GENOMIC DNA]</scope>
    <source>
        <strain evidence="1 2">DSM 21769</strain>
    </source>
</reference>
<comment type="caution">
    <text evidence="1">The sequence shown here is derived from an EMBL/GenBank/DDBJ whole genome shotgun (WGS) entry which is preliminary data.</text>
</comment>
<keyword evidence="2" id="KW-1185">Reference proteome</keyword>
<dbReference type="Proteomes" id="UP000568839">
    <property type="component" value="Unassembled WGS sequence"/>
</dbReference>
<dbReference type="AlphaFoldDB" id="A0A841PIH2"/>
<evidence type="ECO:0000313" key="1">
    <source>
        <dbReference type="EMBL" id="MBB6448677.1"/>
    </source>
</evidence>